<dbReference type="Proteomes" id="UP000887013">
    <property type="component" value="Unassembled WGS sequence"/>
</dbReference>
<evidence type="ECO:0000313" key="2">
    <source>
        <dbReference type="Proteomes" id="UP000887013"/>
    </source>
</evidence>
<sequence>MMQYYSNWIAVKLGQIRLLYIRDYQIIASLKLAGTIFVCKVWGFNLKFMGASNMLRKTYEFDVKENLNCLLYSICEKYQASTISQGNISVLFLYEIPIRCNEDSFLQITIANSHKLKYLAYLNLHANYSTNPAKYVSLNWIQSWLDPNLAPTLAMEKQNCPNI</sequence>
<name>A0A8X6MZW1_NEPPI</name>
<dbReference type="AlphaFoldDB" id="A0A8X6MZW1"/>
<proteinExistence type="predicted"/>
<gene>
    <name evidence="1" type="ORF">NPIL_511481</name>
</gene>
<evidence type="ECO:0000313" key="1">
    <source>
        <dbReference type="EMBL" id="GFS86675.1"/>
    </source>
</evidence>
<dbReference type="EMBL" id="BMAW01098809">
    <property type="protein sequence ID" value="GFS86675.1"/>
    <property type="molecule type" value="Genomic_DNA"/>
</dbReference>
<protein>
    <submittedName>
        <fullName evidence="1">Uncharacterized protein</fullName>
    </submittedName>
</protein>
<comment type="caution">
    <text evidence="1">The sequence shown here is derived from an EMBL/GenBank/DDBJ whole genome shotgun (WGS) entry which is preliminary data.</text>
</comment>
<keyword evidence="2" id="KW-1185">Reference proteome</keyword>
<organism evidence="1 2">
    <name type="scientific">Nephila pilipes</name>
    <name type="common">Giant wood spider</name>
    <name type="synonym">Nephila maculata</name>
    <dbReference type="NCBI Taxonomy" id="299642"/>
    <lineage>
        <taxon>Eukaryota</taxon>
        <taxon>Metazoa</taxon>
        <taxon>Ecdysozoa</taxon>
        <taxon>Arthropoda</taxon>
        <taxon>Chelicerata</taxon>
        <taxon>Arachnida</taxon>
        <taxon>Araneae</taxon>
        <taxon>Araneomorphae</taxon>
        <taxon>Entelegynae</taxon>
        <taxon>Araneoidea</taxon>
        <taxon>Nephilidae</taxon>
        <taxon>Nephila</taxon>
    </lineage>
</organism>
<reference evidence="1" key="1">
    <citation type="submission" date="2020-08" db="EMBL/GenBank/DDBJ databases">
        <title>Multicomponent nature underlies the extraordinary mechanical properties of spider dragline silk.</title>
        <authorList>
            <person name="Kono N."/>
            <person name="Nakamura H."/>
            <person name="Mori M."/>
            <person name="Yoshida Y."/>
            <person name="Ohtoshi R."/>
            <person name="Malay A.D."/>
            <person name="Moran D.A.P."/>
            <person name="Tomita M."/>
            <person name="Numata K."/>
            <person name="Arakawa K."/>
        </authorList>
    </citation>
    <scope>NUCLEOTIDE SEQUENCE</scope>
</reference>
<accession>A0A8X6MZW1</accession>